<evidence type="ECO:0000256" key="7">
    <source>
        <dbReference type="ARBA" id="ARBA00022989"/>
    </source>
</evidence>
<evidence type="ECO:0000256" key="5">
    <source>
        <dbReference type="ARBA" id="ARBA00022737"/>
    </source>
</evidence>
<dbReference type="InterPro" id="IPR044677">
    <property type="entry name" value="SLC25A3/Pic2/Mir1-like"/>
</dbReference>
<comment type="subcellular location">
    <subcellularLocation>
        <location evidence="1">Mitochondrion inner membrane</location>
        <topology evidence="1">Multi-pass membrane protein</topology>
    </subcellularLocation>
</comment>
<dbReference type="InterPro" id="IPR018108">
    <property type="entry name" value="MCP_transmembrane"/>
</dbReference>
<dbReference type="PROSITE" id="PS51257">
    <property type="entry name" value="PROKAR_LIPOPROTEIN"/>
    <property type="match status" value="1"/>
</dbReference>
<keyword evidence="13" id="KW-1185">Reference proteome</keyword>
<organism evidence="12 13">
    <name type="scientific">Neodothiora populina</name>
    <dbReference type="NCBI Taxonomy" id="2781224"/>
    <lineage>
        <taxon>Eukaryota</taxon>
        <taxon>Fungi</taxon>
        <taxon>Dikarya</taxon>
        <taxon>Ascomycota</taxon>
        <taxon>Pezizomycotina</taxon>
        <taxon>Dothideomycetes</taxon>
        <taxon>Dothideomycetidae</taxon>
        <taxon>Dothideales</taxon>
        <taxon>Dothioraceae</taxon>
        <taxon>Neodothiora</taxon>
    </lineage>
</organism>
<dbReference type="InterPro" id="IPR023395">
    <property type="entry name" value="MCP_dom_sf"/>
</dbReference>
<keyword evidence="7" id="KW-1133">Transmembrane helix</keyword>
<accession>A0ABR3PI52</accession>
<keyword evidence="9 10" id="KW-0472">Membrane</keyword>
<evidence type="ECO:0000313" key="12">
    <source>
        <dbReference type="EMBL" id="KAL1305819.1"/>
    </source>
</evidence>
<evidence type="ECO:0000256" key="1">
    <source>
        <dbReference type="ARBA" id="ARBA00004448"/>
    </source>
</evidence>
<dbReference type="PANTHER" id="PTHR45671">
    <property type="entry name" value="SOLUTE CARRIER FAMILY 25 (MITOCHONDRIAL CARRIER PHOSPHATE CARRIER), MEMBER 3, LIKE-RELATED-RELATED"/>
    <property type="match status" value="1"/>
</dbReference>
<dbReference type="Pfam" id="PF00153">
    <property type="entry name" value="Mito_carr"/>
    <property type="match status" value="3"/>
</dbReference>
<keyword evidence="3 11" id="KW-0813">Transport</keyword>
<protein>
    <recommendedName>
        <fullName evidence="14">Mitochondrial phosphate carrier protein 2</fullName>
    </recommendedName>
</protein>
<reference evidence="12 13" key="1">
    <citation type="submission" date="2024-07" db="EMBL/GenBank/DDBJ databases">
        <title>Draft sequence of the Neodothiora populina.</title>
        <authorList>
            <person name="Drown D.D."/>
            <person name="Schuette U.S."/>
            <person name="Buechlein A.B."/>
            <person name="Rusch D.R."/>
            <person name="Winton L.W."/>
            <person name="Adams G.A."/>
        </authorList>
    </citation>
    <scope>NUCLEOTIDE SEQUENCE [LARGE SCALE GENOMIC DNA]</scope>
    <source>
        <strain evidence="12 13">CPC 39397</strain>
    </source>
</reference>
<dbReference type="SUPFAM" id="SSF103506">
    <property type="entry name" value="Mitochondrial carrier"/>
    <property type="match status" value="1"/>
</dbReference>
<dbReference type="GeneID" id="95977681"/>
<keyword evidence="4 10" id="KW-0812">Transmembrane</keyword>
<evidence type="ECO:0000256" key="11">
    <source>
        <dbReference type="RuleBase" id="RU000488"/>
    </source>
</evidence>
<feature type="repeat" description="Solcar" evidence="10">
    <location>
        <begin position="217"/>
        <end position="301"/>
    </location>
</feature>
<feature type="repeat" description="Solcar" evidence="10">
    <location>
        <begin position="116"/>
        <end position="201"/>
    </location>
</feature>
<comment type="caution">
    <text evidence="12">The sequence shown here is derived from an EMBL/GenBank/DDBJ whole genome shotgun (WGS) entry which is preliminary data.</text>
</comment>
<dbReference type="EMBL" id="JBFMKM010000005">
    <property type="protein sequence ID" value="KAL1305819.1"/>
    <property type="molecule type" value="Genomic_DNA"/>
</dbReference>
<evidence type="ECO:0000256" key="8">
    <source>
        <dbReference type="ARBA" id="ARBA00023128"/>
    </source>
</evidence>
<evidence type="ECO:0000313" key="13">
    <source>
        <dbReference type="Proteomes" id="UP001562354"/>
    </source>
</evidence>
<evidence type="ECO:0000256" key="10">
    <source>
        <dbReference type="PROSITE-ProRule" id="PRU00282"/>
    </source>
</evidence>
<sequence>MAKPQAPGAVTPANKIELFSGSYFAACTLGGIIACGPTHTAVTPLDLVKCRRQVDSNLYKSNMQAWRQIGAKEGLRGIFFGWAPTFVGYSFQGAGKYGAYEVFKYYYGEKLFPNTNKTVVYLAASATAESIADCFLCPFEAIKVRMQTTIPPYANGLREGWTKIVAQEGFAGLYKGLVPLWGRQIPYTMVKFSTFEAAVSKIYQYLGKPKETYGTLAQTGVSFLGGYIAGIGCAAVSHPADVMVSKLNSDRKPGESAGKAMARIYGNIGFKGLWNGLPVRIVMIGTLTAFQWLIYDSFKVYLGLPTTGGH</sequence>
<keyword evidence="6" id="KW-0999">Mitochondrion inner membrane</keyword>
<comment type="similarity">
    <text evidence="2 11">Belongs to the mitochondrial carrier (TC 2.A.29) family.</text>
</comment>
<proteinExistence type="inferred from homology"/>
<gene>
    <name evidence="12" type="ORF">AAFC00_003981</name>
</gene>
<evidence type="ECO:0000256" key="4">
    <source>
        <dbReference type="ARBA" id="ARBA00022692"/>
    </source>
</evidence>
<dbReference type="Proteomes" id="UP001562354">
    <property type="component" value="Unassembled WGS sequence"/>
</dbReference>
<dbReference type="PROSITE" id="PS50920">
    <property type="entry name" value="SOLCAR"/>
    <property type="match status" value="3"/>
</dbReference>
<evidence type="ECO:0000256" key="3">
    <source>
        <dbReference type="ARBA" id="ARBA00022448"/>
    </source>
</evidence>
<feature type="repeat" description="Solcar" evidence="10">
    <location>
        <begin position="22"/>
        <end position="106"/>
    </location>
</feature>
<evidence type="ECO:0000256" key="2">
    <source>
        <dbReference type="ARBA" id="ARBA00006375"/>
    </source>
</evidence>
<dbReference type="RefSeq" id="XP_069202092.1">
    <property type="nucleotide sequence ID" value="XM_069343538.1"/>
</dbReference>
<keyword evidence="5" id="KW-0677">Repeat</keyword>
<evidence type="ECO:0008006" key="14">
    <source>
        <dbReference type="Google" id="ProtNLM"/>
    </source>
</evidence>
<dbReference type="PANTHER" id="PTHR45671:SF13">
    <property type="entry name" value="PHOSPHATE TRANSPORTER PIC2, PUTATIVE (AFU_ORTHOLOGUE AFUA_2G12080)-RELATED"/>
    <property type="match status" value="1"/>
</dbReference>
<name>A0ABR3PI52_9PEZI</name>
<evidence type="ECO:0000256" key="6">
    <source>
        <dbReference type="ARBA" id="ARBA00022792"/>
    </source>
</evidence>
<dbReference type="Gene3D" id="1.50.40.10">
    <property type="entry name" value="Mitochondrial carrier domain"/>
    <property type="match status" value="1"/>
</dbReference>
<evidence type="ECO:0000256" key="9">
    <source>
        <dbReference type="ARBA" id="ARBA00023136"/>
    </source>
</evidence>
<keyword evidence="8" id="KW-0496">Mitochondrion</keyword>